<accession>A0A0G0MUE7</accession>
<dbReference type="Gene3D" id="3.40.50.150">
    <property type="entry name" value="Vaccinia Virus protein VP39"/>
    <property type="match status" value="1"/>
</dbReference>
<dbReference type="AlphaFoldDB" id="A0A0G0MUE7"/>
<dbReference type="GO" id="GO:0008168">
    <property type="term" value="F:methyltransferase activity"/>
    <property type="evidence" value="ECO:0007669"/>
    <property type="project" value="UniProtKB-KW"/>
</dbReference>
<keyword evidence="1 3" id="KW-0808">Transferase</keyword>
<evidence type="ECO:0000313" key="3">
    <source>
        <dbReference type="EMBL" id="KKR04061.1"/>
    </source>
</evidence>
<proteinExistence type="predicted"/>
<sequence length="215" mass="25039">MSQWNKIYKEEGKGYEYYDISKPHEDINKVMKWFREYKVEDILDLGCGAGRNLIPLTKEGFELSGLDLAPEGLKFIKDDLKKNRLKADLNVGSFHKKFPYNAASFDAIVSVQVLQHGTEKQILEAIEEMKRTLRSNGLVFITLCGRLSNGKVRLFLVKTAKKIAPNTYKPTQGNEKELTHFIYNKERIARHFKDFEMLELWKDSKDYYCFVAKLK</sequence>
<keyword evidence="3" id="KW-0489">Methyltransferase</keyword>
<comment type="caution">
    <text evidence="3">The sequence shown here is derived from an EMBL/GenBank/DDBJ whole genome shotgun (WGS) entry which is preliminary data.</text>
</comment>
<dbReference type="InterPro" id="IPR029063">
    <property type="entry name" value="SAM-dependent_MTases_sf"/>
</dbReference>
<dbReference type="InterPro" id="IPR041698">
    <property type="entry name" value="Methyltransf_25"/>
</dbReference>
<evidence type="ECO:0000256" key="1">
    <source>
        <dbReference type="ARBA" id="ARBA00022679"/>
    </source>
</evidence>
<evidence type="ECO:0000313" key="4">
    <source>
        <dbReference type="Proteomes" id="UP000033935"/>
    </source>
</evidence>
<evidence type="ECO:0000259" key="2">
    <source>
        <dbReference type="Pfam" id="PF13649"/>
    </source>
</evidence>
<dbReference type="Proteomes" id="UP000033935">
    <property type="component" value="Unassembled WGS sequence"/>
</dbReference>
<organism evidence="3 4">
    <name type="scientific">Candidatus Uhrbacteria bacterium GW2011_GWF2_39_13</name>
    <dbReference type="NCBI Taxonomy" id="1618995"/>
    <lineage>
        <taxon>Bacteria</taxon>
        <taxon>Candidatus Uhriibacteriota</taxon>
    </lineage>
</organism>
<name>A0A0G0MUE7_9BACT</name>
<reference evidence="3 4" key="1">
    <citation type="journal article" date="2015" name="Nature">
        <title>rRNA introns, odd ribosomes, and small enigmatic genomes across a large radiation of phyla.</title>
        <authorList>
            <person name="Brown C.T."/>
            <person name="Hug L.A."/>
            <person name="Thomas B.C."/>
            <person name="Sharon I."/>
            <person name="Castelle C.J."/>
            <person name="Singh A."/>
            <person name="Wilkins M.J."/>
            <person name="Williams K.H."/>
            <person name="Banfield J.F."/>
        </authorList>
    </citation>
    <scope>NUCLEOTIDE SEQUENCE [LARGE SCALE GENOMIC DNA]</scope>
</reference>
<gene>
    <name evidence="3" type="ORF">UT30_C0013G0022</name>
</gene>
<dbReference type="SUPFAM" id="SSF53335">
    <property type="entry name" value="S-adenosyl-L-methionine-dependent methyltransferases"/>
    <property type="match status" value="1"/>
</dbReference>
<dbReference type="Pfam" id="PF13649">
    <property type="entry name" value="Methyltransf_25"/>
    <property type="match status" value="1"/>
</dbReference>
<dbReference type="PANTHER" id="PTHR43861">
    <property type="entry name" value="TRANS-ACONITATE 2-METHYLTRANSFERASE-RELATED"/>
    <property type="match status" value="1"/>
</dbReference>
<dbReference type="GO" id="GO:0032259">
    <property type="term" value="P:methylation"/>
    <property type="evidence" value="ECO:0007669"/>
    <property type="project" value="UniProtKB-KW"/>
</dbReference>
<dbReference type="EMBL" id="LBWG01000013">
    <property type="protein sequence ID" value="KKR04061.1"/>
    <property type="molecule type" value="Genomic_DNA"/>
</dbReference>
<feature type="domain" description="Methyltransferase" evidence="2">
    <location>
        <begin position="42"/>
        <end position="137"/>
    </location>
</feature>
<protein>
    <submittedName>
        <fullName evidence="3">Methyltransferase UBIE/COQ5</fullName>
    </submittedName>
</protein>
<dbReference type="CDD" id="cd02440">
    <property type="entry name" value="AdoMet_MTases"/>
    <property type="match status" value="1"/>
</dbReference>